<keyword evidence="1" id="KW-0472">Membrane</keyword>
<evidence type="ECO:0000256" key="1">
    <source>
        <dbReference type="SAM" id="Phobius"/>
    </source>
</evidence>
<feature type="transmembrane region" description="Helical" evidence="1">
    <location>
        <begin position="12"/>
        <end position="33"/>
    </location>
</feature>
<dbReference type="OrthoDB" id="10004276at2"/>
<accession>B9L6U3</accession>
<dbReference type="EMBL" id="CP001279">
    <property type="protein sequence ID" value="ACM92697.1"/>
    <property type="molecule type" value="Genomic_DNA"/>
</dbReference>
<dbReference type="AlphaFoldDB" id="B9L6U3"/>
<name>B9L6U3_NAUPA</name>
<dbReference type="Proteomes" id="UP000000448">
    <property type="component" value="Chromosome"/>
</dbReference>
<dbReference type="HOGENOM" id="CLU_613690_0_0_7"/>
<protein>
    <recommendedName>
        <fullName evidence="4">DUF3971 domain-containing protein</fullName>
    </recommendedName>
</protein>
<keyword evidence="3" id="KW-1185">Reference proteome</keyword>
<reference evidence="2 3" key="1">
    <citation type="journal article" date="2009" name="PLoS Genet.">
        <title>Adaptations to submarine hydrothermal environments exemplified by the genome of Nautilia profundicola.</title>
        <authorList>
            <person name="Campbell B.J."/>
            <person name="Smith J.L."/>
            <person name="Hanson T.E."/>
            <person name="Klotz M.G."/>
            <person name="Stein L.Y."/>
            <person name="Lee C.K."/>
            <person name="Wu D."/>
            <person name="Robinson J.M."/>
            <person name="Khouri H.M."/>
            <person name="Eisen J.A."/>
            <person name="Cary S.C."/>
        </authorList>
    </citation>
    <scope>NUCLEOTIDE SEQUENCE [LARGE SCALE GENOMIC DNA]</scope>
    <source>
        <strain evidence="3">ATCC BAA-1463 / DSM 18972 / AmH</strain>
    </source>
</reference>
<organism evidence="2 3">
    <name type="scientific">Nautilia profundicola (strain ATCC BAA-1463 / DSM 18972 / AmH)</name>
    <dbReference type="NCBI Taxonomy" id="598659"/>
    <lineage>
        <taxon>Bacteria</taxon>
        <taxon>Pseudomonadati</taxon>
        <taxon>Campylobacterota</taxon>
        <taxon>Epsilonproteobacteria</taxon>
        <taxon>Nautiliales</taxon>
        <taxon>Nautiliaceae</taxon>
        <taxon>Nautilia</taxon>
    </lineage>
</organism>
<dbReference type="STRING" id="598659.NAMH_1701"/>
<gene>
    <name evidence="2" type="ordered locus">NAMH_1701</name>
</gene>
<dbReference type="RefSeq" id="WP_015901749.1">
    <property type="nucleotide sequence ID" value="NC_012115.1"/>
</dbReference>
<evidence type="ECO:0008006" key="4">
    <source>
        <dbReference type="Google" id="ProtNLM"/>
    </source>
</evidence>
<evidence type="ECO:0000313" key="2">
    <source>
        <dbReference type="EMBL" id="ACM92697.1"/>
    </source>
</evidence>
<proteinExistence type="predicted"/>
<evidence type="ECO:0000313" key="3">
    <source>
        <dbReference type="Proteomes" id="UP000000448"/>
    </source>
</evidence>
<keyword evidence="1" id="KW-0812">Transmembrane</keyword>
<dbReference type="KEGG" id="nam:NAMH_1701"/>
<keyword evidence="1" id="KW-1133">Transmembrane helix</keyword>
<sequence length="446" mass="51378">MFKKIYKKTLGYKLFLGFLIGIGVVILAVLLMLTPIGSGILKKVIESKIDRYIPGAEITYLDYGVNNFSLAAQKGHNIIKVYGAIFPLNAMFEGNVENLSELSPYYQGKMNLSGKIYIDRDDFVIEGMSFFANGYMNFKVKLNDDVSIHAKGSDFDLKKLLYILKIDYPWVEGKTDIQVNKEKNSLFNVEFKTIGEYKNRLDTEFKAITNVKMKNKKDLTFESNINADIGNIALNGQVQKDKWNYRFNAQNIDLLKLKPILLYPFHTYTNFTGVYESSNDVLKFKGKNFRGFADSRIEMTFKMDGKEFFDYIGVMQLLNGVISGTIKINEKFGTFDIVSNDTKFIKNSFTNKIRYLTGIDLSKENTGKVFFKGHFDKNQTVFDMLSTNQNISLSVKKGKFTYPDKYEIVLYLRKGNNVFKLLLKNGNIRVLEKRDFRERDNKILVF</sequence>